<dbReference type="GO" id="GO:0008320">
    <property type="term" value="F:protein transmembrane transporter activity"/>
    <property type="evidence" value="ECO:0007669"/>
    <property type="project" value="UniProtKB-UniRule"/>
</dbReference>
<evidence type="ECO:0000256" key="9">
    <source>
        <dbReference type="HAMAP-Rule" id="MF_00236"/>
    </source>
</evidence>
<dbReference type="InterPro" id="IPR006312">
    <property type="entry name" value="TatA/E"/>
</dbReference>
<comment type="caution">
    <text evidence="11">The sequence shown here is derived from an EMBL/GenBank/DDBJ whole genome shotgun (WGS) entry which is preliminary data.</text>
</comment>
<evidence type="ECO:0000256" key="10">
    <source>
        <dbReference type="SAM" id="MobiDB-lite"/>
    </source>
</evidence>
<dbReference type="NCBIfam" id="TIGR01411">
    <property type="entry name" value="tatAE"/>
    <property type="match status" value="1"/>
</dbReference>
<keyword evidence="6 9" id="KW-1133">Transmembrane helix</keyword>
<gene>
    <name evidence="9" type="primary">tatA</name>
    <name evidence="11" type="ORF">DAERI_050104</name>
</gene>
<dbReference type="PANTHER" id="PTHR42982:SF8">
    <property type="entry name" value="SEC-INDEPENDENT PROTEIN TRANSLOCASE PROTEIN TATA"/>
    <property type="match status" value="1"/>
</dbReference>
<accession>A0A2I9DXT7</accession>
<keyword evidence="8 9" id="KW-0472">Membrane</keyword>
<name>A0A2I9DXT7_9DEIO</name>
<dbReference type="EMBL" id="BFAG01000005">
    <property type="protein sequence ID" value="GBF05595.1"/>
    <property type="molecule type" value="Genomic_DNA"/>
</dbReference>
<evidence type="ECO:0000256" key="1">
    <source>
        <dbReference type="ARBA" id="ARBA00004162"/>
    </source>
</evidence>
<evidence type="ECO:0000313" key="11">
    <source>
        <dbReference type="EMBL" id="GBF05595.1"/>
    </source>
</evidence>
<comment type="function">
    <text evidence="9">Part of the twin-arginine translocation (Tat) system that transports large folded proteins containing a characteristic twin-arginine motif in their signal peptide across membranes. TatA could form the protein-conducting channel of the Tat system.</text>
</comment>
<evidence type="ECO:0000256" key="4">
    <source>
        <dbReference type="ARBA" id="ARBA00022692"/>
    </source>
</evidence>
<sequence length="84" mass="9042">MSLGPLEIILIVAVIALIFGARKLPELGKGLGQGIKEYKKEIRDPAVPPVTDVPSRPLDPVTPEVPRTADGRPAPTVTERDHRA</sequence>
<evidence type="ECO:0000256" key="8">
    <source>
        <dbReference type="ARBA" id="ARBA00023136"/>
    </source>
</evidence>
<dbReference type="InterPro" id="IPR003369">
    <property type="entry name" value="TatA/B/E"/>
</dbReference>
<proteinExistence type="inferred from homology"/>
<dbReference type="Proteomes" id="UP000236569">
    <property type="component" value="Unassembled WGS sequence"/>
</dbReference>
<dbReference type="PANTHER" id="PTHR42982">
    <property type="entry name" value="SEC-INDEPENDENT PROTEIN TRANSLOCASE PROTEIN TATA"/>
    <property type="match status" value="1"/>
</dbReference>
<keyword evidence="5 9" id="KW-0653">Protein transport</keyword>
<comment type="subcellular location">
    <subcellularLocation>
        <location evidence="1 9">Cell membrane</location>
        <topology evidence="1 9">Single-pass membrane protein</topology>
    </subcellularLocation>
</comment>
<evidence type="ECO:0000256" key="3">
    <source>
        <dbReference type="ARBA" id="ARBA00022475"/>
    </source>
</evidence>
<keyword evidence="2 9" id="KW-0813">Transport</keyword>
<dbReference type="Gene3D" id="1.20.5.3310">
    <property type="match status" value="1"/>
</dbReference>
<feature type="region of interest" description="Disordered" evidence="10">
    <location>
        <begin position="41"/>
        <end position="84"/>
    </location>
</feature>
<dbReference type="AlphaFoldDB" id="A0A2I9DXT7"/>
<protein>
    <recommendedName>
        <fullName evidence="9">Sec-independent protein translocase protein TatA</fullName>
    </recommendedName>
</protein>
<keyword evidence="7 9" id="KW-0811">Translocation</keyword>
<reference evidence="12" key="1">
    <citation type="submission" date="2018-01" db="EMBL/GenBank/DDBJ databases">
        <title>Draft Genome Sequence of the Radioresistant Bacterium Deinococcus aerius TR0125, Isolated from the Higher Atmosphere above Japan.</title>
        <authorList>
            <person name="Satoh K."/>
            <person name="Arai H."/>
            <person name="Sanzen T."/>
            <person name="Kawaguchi Y."/>
            <person name="Hayashi H."/>
            <person name="Yokobori S."/>
            <person name="Yamagishi A."/>
            <person name="Oono Y."/>
            <person name="Narumi I."/>
        </authorList>
    </citation>
    <scope>NUCLEOTIDE SEQUENCE [LARGE SCALE GENOMIC DNA]</scope>
    <source>
        <strain evidence="12">TR0125</strain>
    </source>
</reference>
<dbReference type="Pfam" id="PF02416">
    <property type="entry name" value="TatA_B_E"/>
    <property type="match status" value="1"/>
</dbReference>
<dbReference type="GO" id="GO:0033281">
    <property type="term" value="C:TAT protein transport complex"/>
    <property type="evidence" value="ECO:0007669"/>
    <property type="project" value="UniProtKB-UniRule"/>
</dbReference>
<evidence type="ECO:0000256" key="2">
    <source>
        <dbReference type="ARBA" id="ARBA00022448"/>
    </source>
</evidence>
<feature type="transmembrane region" description="Helical" evidence="9">
    <location>
        <begin position="6"/>
        <end position="24"/>
    </location>
</feature>
<keyword evidence="12" id="KW-1185">Reference proteome</keyword>
<comment type="similarity">
    <text evidence="9">Belongs to the TatA/E family.</text>
</comment>
<evidence type="ECO:0000256" key="5">
    <source>
        <dbReference type="ARBA" id="ARBA00022927"/>
    </source>
</evidence>
<dbReference type="GO" id="GO:0043953">
    <property type="term" value="P:protein transport by the Tat complex"/>
    <property type="evidence" value="ECO:0007669"/>
    <property type="project" value="UniProtKB-UniRule"/>
</dbReference>
<dbReference type="HAMAP" id="MF_00236">
    <property type="entry name" value="TatA_E"/>
    <property type="match status" value="1"/>
</dbReference>
<dbReference type="OrthoDB" id="72155at2"/>
<organism evidence="11 12">
    <name type="scientific">Deinococcus aerius</name>
    <dbReference type="NCBI Taxonomy" id="200253"/>
    <lineage>
        <taxon>Bacteria</taxon>
        <taxon>Thermotogati</taxon>
        <taxon>Deinococcota</taxon>
        <taxon>Deinococci</taxon>
        <taxon>Deinococcales</taxon>
        <taxon>Deinococcaceae</taxon>
        <taxon>Deinococcus</taxon>
    </lineage>
</organism>
<evidence type="ECO:0000256" key="6">
    <source>
        <dbReference type="ARBA" id="ARBA00022989"/>
    </source>
</evidence>
<evidence type="ECO:0000256" key="7">
    <source>
        <dbReference type="ARBA" id="ARBA00023010"/>
    </source>
</evidence>
<keyword evidence="3 9" id="KW-1003">Cell membrane</keyword>
<keyword evidence="4 9" id="KW-0812">Transmembrane</keyword>
<evidence type="ECO:0000313" key="12">
    <source>
        <dbReference type="Proteomes" id="UP000236569"/>
    </source>
</evidence>
<comment type="subunit">
    <text evidence="9">Forms a complex with TatC.</text>
</comment>
<dbReference type="RefSeq" id="WP_103129033.1">
    <property type="nucleotide sequence ID" value="NZ_BFAG01000005.1"/>
</dbReference>